<protein>
    <submittedName>
        <fullName evidence="2">Uncharacterized protein</fullName>
    </submittedName>
</protein>
<dbReference type="Proteomes" id="UP000765509">
    <property type="component" value="Unassembled WGS sequence"/>
</dbReference>
<organism evidence="2 3">
    <name type="scientific">Austropuccinia psidii MF-1</name>
    <dbReference type="NCBI Taxonomy" id="1389203"/>
    <lineage>
        <taxon>Eukaryota</taxon>
        <taxon>Fungi</taxon>
        <taxon>Dikarya</taxon>
        <taxon>Basidiomycota</taxon>
        <taxon>Pucciniomycotina</taxon>
        <taxon>Pucciniomycetes</taxon>
        <taxon>Pucciniales</taxon>
        <taxon>Sphaerophragmiaceae</taxon>
        <taxon>Austropuccinia</taxon>
    </lineage>
</organism>
<feature type="region of interest" description="Disordered" evidence="1">
    <location>
        <begin position="1"/>
        <end position="123"/>
    </location>
</feature>
<sequence length="157" mass="17741">MHQQSTSELPPLPKDTVEGKYAEESEEEDKTVQIQILMKQMQDLLLTQSKKKGKRGEQRSYTSGASPSEPTFPRHVRPEDSPISPTLGPRATSTPKKEQRSHSIPKKVFLATQNHPSPLQKEIPKVTSPIFKIRAKEYNLVFDRNEVEKFINSGSSS</sequence>
<evidence type="ECO:0000313" key="2">
    <source>
        <dbReference type="EMBL" id="MBW0569063.1"/>
    </source>
</evidence>
<comment type="caution">
    <text evidence="2">The sequence shown here is derived from an EMBL/GenBank/DDBJ whole genome shotgun (WGS) entry which is preliminary data.</text>
</comment>
<gene>
    <name evidence="2" type="ORF">O181_108778</name>
</gene>
<proteinExistence type="predicted"/>
<feature type="compositionally biased region" description="Polar residues" evidence="1">
    <location>
        <begin position="59"/>
        <end position="69"/>
    </location>
</feature>
<reference evidence="2" key="1">
    <citation type="submission" date="2021-03" db="EMBL/GenBank/DDBJ databases">
        <title>Draft genome sequence of rust myrtle Austropuccinia psidii MF-1, a brazilian biotype.</title>
        <authorList>
            <person name="Quecine M.C."/>
            <person name="Pachon D.M.R."/>
            <person name="Bonatelli M.L."/>
            <person name="Correr F.H."/>
            <person name="Franceschini L.M."/>
            <person name="Leite T.F."/>
            <person name="Margarido G.R.A."/>
            <person name="Almeida C.A."/>
            <person name="Ferrarezi J.A."/>
            <person name="Labate C.A."/>
        </authorList>
    </citation>
    <scope>NUCLEOTIDE SEQUENCE</scope>
    <source>
        <strain evidence="2">MF-1</strain>
    </source>
</reference>
<name>A0A9Q3JTG3_9BASI</name>
<dbReference type="EMBL" id="AVOT02083721">
    <property type="protein sequence ID" value="MBW0569063.1"/>
    <property type="molecule type" value="Genomic_DNA"/>
</dbReference>
<accession>A0A9Q3JTG3</accession>
<evidence type="ECO:0000313" key="3">
    <source>
        <dbReference type="Proteomes" id="UP000765509"/>
    </source>
</evidence>
<keyword evidence="3" id="KW-1185">Reference proteome</keyword>
<evidence type="ECO:0000256" key="1">
    <source>
        <dbReference type="SAM" id="MobiDB-lite"/>
    </source>
</evidence>
<dbReference type="AlphaFoldDB" id="A0A9Q3JTG3"/>